<gene>
    <name evidence="1" type="ORF">NCTC8580_02717</name>
</gene>
<dbReference type="NCBIfam" id="NF041471">
    <property type="entry name" value="phage_reg_YmfL"/>
    <property type="match status" value="1"/>
</dbReference>
<organism evidence="1 2">
    <name type="scientific">Yersinia pseudotuberculosis</name>
    <dbReference type="NCBI Taxonomy" id="633"/>
    <lineage>
        <taxon>Bacteria</taxon>
        <taxon>Pseudomonadati</taxon>
        <taxon>Pseudomonadota</taxon>
        <taxon>Gammaproteobacteria</taxon>
        <taxon>Enterobacterales</taxon>
        <taxon>Yersiniaceae</taxon>
        <taxon>Yersinia</taxon>
    </lineage>
</organism>
<dbReference type="Proteomes" id="UP000255087">
    <property type="component" value="Unassembled WGS sequence"/>
</dbReference>
<dbReference type="AlphaFoldDB" id="A0A380QAM2"/>
<evidence type="ECO:0000313" key="1">
    <source>
        <dbReference type="EMBL" id="SUP83790.1"/>
    </source>
</evidence>
<protein>
    <recommendedName>
        <fullName evidence="3">DNA-binding protein</fullName>
    </recommendedName>
</protein>
<accession>A0A380QAM2</accession>
<dbReference type="EMBL" id="UHJC01000001">
    <property type="protein sequence ID" value="SUP83790.1"/>
    <property type="molecule type" value="Genomic_DNA"/>
</dbReference>
<proteinExistence type="predicted"/>
<evidence type="ECO:0008006" key="3">
    <source>
        <dbReference type="Google" id="ProtNLM"/>
    </source>
</evidence>
<reference evidence="1 2" key="1">
    <citation type="submission" date="2018-06" db="EMBL/GenBank/DDBJ databases">
        <authorList>
            <consortium name="Pathogen Informatics"/>
            <person name="Doyle S."/>
        </authorList>
    </citation>
    <scope>NUCLEOTIDE SEQUENCE [LARGE SCALE GENOMIC DNA]</scope>
    <source>
        <strain evidence="1 2">NCTC8580</strain>
    </source>
</reference>
<evidence type="ECO:0000313" key="2">
    <source>
        <dbReference type="Proteomes" id="UP000255087"/>
    </source>
</evidence>
<dbReference type="InterPro" id="IPR048188">
    <property type="entry name" value="YmfL-like"/>
</dbReference>
<dbReference type="RefSeq" id="WP_115115472.1">
    <property type="nucleotide sequence ID" value="NZ_UHJC01000001.1"/>
</dbReference>
<sequence length="182" mass="20264">MKNQDPKWQAEKQPVWLVAAIKKTITSLPGGYAEAAEWLGVTQNAIFNRLRTDGDQIFPIGWVMVLEKAASNAYVTDAWSRERGGYHVPFVEVDTDNEEIGIKLAELVGRLGDLVNAYRQYITDGVVSQQEWHDLNDIAYAFRVTLMQFLTLVSRVYCEPEKGDAPVCGTGASGALTKHCVE</sequence>
<name>A0A380QAM2_YERPU</name>